<keyword evidence="6" id="KW-0500">Molybdenum</keyword>
<dbReference type="PROSITE" id="PS51384">
    <property type="entry name" value="FAD_FR"/>
    <property type="match status" value="1"/>
</dbReference>
<dbReference type="GO" id="GO:0043546">
    <property type="term" value="F:molybdopterin cofactor binding"/>
    <property type="evidence" value="ECO:0007669"/>
    <property type="project" value="InterPro"/>
</dbReference>
<dbReference type="EMBL" id="HBGS01042741">
    <property type="protein sequence ID" value="CAD9453341.1"/>
    <property type="molecule type" value="Transcribed_RNA"/>
</dbReference>
<evidence type="ECO:0000313" key="15">
    <source>
        <dbReference type="EMBL" id="CAD9453341.1"/>
    </source>
</evidence>
<dbReference type="Pfam" id="PF03404">
    <property type="entry name" value="Mo-co_dimer"/>
    <property type="match status" value="1"/>
</dbReference>
<evidence type="ECO:0000256" key="3">
    <source>
        <dbReference type="ARBA" id="ARBA00003838"/>
    </source>
</evidence>
<dbReference type="InterPro" id="IPR000572">
    <property type="entry name" value="OxRdtase_Mopterin-bd_dom"/>
</dbReference>
<dbReference type="InterPro" id="IPR017938">
    <property type="entry name" value="Riboflavin_synthase-like_b-brl"/>
</dbReference>
<evidence type="ECO:0000256" key="4">
    <source>
        <dbReference type="ARBA" id="ARBA00006253"/>
    </source>
</evidence>
<dbReference type="PRINTS" id="PR00406">
    <property type="entry name" value="CYTB5RDTASE"/>
</dbReference>
<evidence type="ECO:0000256" key="6">
    <source>
        <dbReference type="ARBA" id="ARBA00022505"/>
    </source>
</evidence>
<comment type="function">
    <text evidence="3">Nitrate reductase is a key enzyme involved in the first step of nitrate assimilation in plants, fungi and bacteria.</text>
</comment>
<keyword evidence="12" id="KW-0472">Membrane</keyword>
<dbReference type="Gene3D" id="3.90.420.10">
    <property type="entry name" value="Oxidoreductase, molybdopterin-binding domain"/>
    <property type="match status" value="1"/>
</dbReference>
<proteinExistence type="inferred from homology"/>
<dbReference type="SUPFAM" id="SSF81296">
    <property type="entry name" value="E set domains"/>
    <property type="match status" value="1"/>
</dbReference>
<dbReference type="PANTHER" id="PTHR19372:SF7">
    <property type="entry name" value="SULFITE OXIDASE, MITOCHONDRIAL"/>
    <property type="match status" value="1"/>
</dbReference>
<dbReference type="PRINTS" id="PR00407">
    <property type="entry name" value="EUMOPTERIN"/>
</dbReference>
<sequence>MWFSVAPLIPLGYAKELNGIDKMELNVTSLPAVISGIIITLIVIIIIMQKAGNSKKEQNIIKSKSAGDISTFSSSSTTLDSTDISDAYFMGDTFNVDKLDVSTPDKWVKRHPDLVRLTGAHPFNCEAPLQKLRAAGFITPTVLHYVRNHGAVPVKYNNPAERKAVWDNWEIKINGLVDNPITITMNDLMGMHARQLPVLLVCAGNRRKEQNSVRKTIGFNWGASGLSCNHWKGVRLSDILELAKVKSGAGHVCFNGPKGELPKGKDQDYGTSVPLNVATDPSNDILIAYQQNGQLLEPDHGFPVRLIIPGYIGGRMIKWLTEITVTAAESDNFYHFHDNRVLPVGVTPESAESEGWWFKPDYIINQLNINSAMWGPAHDDTVVVLPDEEQKITLSGYAYNGNGVKIIRVEVSFDNGTTWELSELEHRESPTEYGKYWCWCFWSFETDISRLKDCGEVMCRAWDACMNTQPKDLTWNVMGMMNNPWFRIKVHQIKDISKNIIGIRFEHPTLPGTQKGGWMTKEGKQATGYAWKKTRTGATFGIDAGMEPEPESLAPVNDYTVRPSPAGGKKYTMEEIDKHITKDDCWVVVKGLVYDATKYLENHPGGPESILMVAGMEALDEFEAIHSKKAWATLDQWCIGSVDTDPKPASAATQAKVETVTLKPGEVALKPRQKVTVTLQKIDVIGNDGTNDVIYLKLGLPHPDMRLGLPTGQHFLVYADIGGKNVARAYTPVSNDSQKGAVDLVVKAYQVPGKEGKMSSHMAKMKVGDTLQLKGPLGRITYSPGQFLDMDRVIPVKHVGMIAGGTGITPMYQVMQTALLDPTDKTCFHLLYANQSNIGVMLQEDLENWVEMYPERIHVHYVVDKVTGTTKRKYRTGYINEQMVRECLSHGDGEQMDLVLLCGPQVMIDRACMPNLRKADYSDDKILHF</sequence>
<dbReference type="InterPro" id="IPR017927">
    <property type="entry name" value="FAD-bd_FR_type"/>
</dbReference>
<feature type="domain" description="Cytochrome b5 heme-binding" evidence="13">
    <location>
        <begin position="568"/>
        <end position="643"/>
    </location>
</feature>
<evidence type="ECO:0000256" key="7">
    <source>
        <dbReference type="ARBA" id="ARBA00022617"/>
    </source>
</evidence>
<dbReference type="Gene3D" id="3.10.120.10">
    <property type="entry name" value="Cytochrome b5-like heme/steroid binding domain"/>
    <property type="match status" value="1"/>
</dbReference>
<protein>
    <recommendedName>
        <fullName evidence="16">Nitrate reductase</fullName>
    </recommendedName>
</protein>
<evidence type="ECO:0000256" key="1">
    <source>
        <dbReference type="ARBA" id="ARBA00001924"/>
    </source>
</evidence>
<dbReference type="InterPro" id="IPR014756">
    <property type="entry name" value="Ig_E-set"/>
</dbReference>
<dbReference type="GO" id="GO:0042128">
    <property type="term" value="P:nitrate assimilation"/>
    <property type="evidence" value="ECO:0007669"/>
    <property type="project" value="UniProtKB-KW"/>
</dbReference>
<keyword evidence="11" id="KW-0534">Nitrate assimilation</keyword>
<accession>A0A7S2DG22</accession>
<dbReference type="GO" id="GO:0020037">
    <property type="term" value="F:heme binding"/>
    <property type="evidence" value="ECO:0007669"/>
    <property type="project" value="InterPro"/>
</dbReference>
<dbReference type="InterPro" id="IPR039261">
    <property type="entry name" value="FNR_nucleotide-bd"/>
</dbReference>
<keyword evidence="12" id="KW-0812">Transmembrane</keyword>
<evidence type="ECO:0000256" key="12">
    <source>
        <dbReference type="SAM" id="Phobius"/>
    </source>
</evidence>
<evidence type="ECO:0000259" key="14">
    <source>
        <dbReference type="PROSITE" id="PS51384"/>
    </source>
</evidence>
<evidence type="ECO:0008006" key="16">
    <source>
        <dbReference type="Google" id="ProtNLM"/>
    </source>
</evidence>
<dbReference type="PANTHER" id="PTHR19372">
    <property type="entry name" value="SULFITE REDUCTASE"/>
    <property type="match status" value="1"/>
</dbReference>
<comment type="subunit">
    <text evidence="5">Homodimer.</text>
</comment>
<dbReference type="Pfam" id="PF00970">
    <property type="entry name" value="FAD_binding_6"/>
    <property type="match status" value="1"/>
</dbReference>
<evidence type="ECO:0000256" key="11">
    <source>
        <dbReference type="ARBA" id="ARBA00023063"/>
    </source>
</evidence>
<dbReference type="InterPro" id="IPR001433">
    <property type="entry name" value="OxRdtase_FAD/NAD-bd"/>
</dbReference>
<dbReference type="PROSITE" id="PS50255">
    <property type="entry name" value="CYTOCHROME_B5_2"/>
    <property type="match status" value="1"/>
</dbReference>
<dbReference type="SUPFAM" id="SSF56524">
    <property type="entry name" value="Oxidoreductase molybdopterin-binding domain"/>
    <property type="match status" value="1"/>
</dbReference>
<dbReference type="GO" id="GO:0030151">
    <property type="term" value="F:molybdenum ion binding"/>
    <property type="evidence" value="ECO:0007669"/>
    <property type="project" value="InterPro"/>
</dbReference>
<dbReference type="Gene3D" id="2.60.40.650">
    <property type="match status" value="1"/>
</dbReference>
<dbReference type="GO" id="GO:0006790">
    <property type="term" value="P:sulfur compound metabolic process"/>
    <property type="evidence" value="ECO:0007669"/>
    <property type="project" value="TreeGrafter"/>
</dbReference>
<dbReference type="Gene3D" id="3.40.50.80">
    <property type="entry name" value="Nucleotide-binding domain of ferredoxin-NADP reductase (FNR) module"/>
    <property type="match status" value="1"/>
</dbReference>
<dbReference type="PRINTS" id="PR00363">
    <property type="entry name" value="CYTOCHROMEB5"/>
</dbReference>
<evidence type="ECO:0000256" key="2">
    <source>
        <dbReference type="ARBA" id="ARBA00001971"/>
    </source>
</evidence>
<dbReference type="SUPFAM" id="SSF55856">
    <property type="entry name" value="Cytochrome b5-like heme/steroid binding domain"/>
    <property type="match status" value="1"/>
</dbReference>
<evidence type="ECO:0000256" key="9">
    <source>
        <dbReference type="ARBA" id="ARBA00023002"/>
    </source>
</evidence>
<keyword evidence="12" id="KW-1133">Transmembrane helix</keyword>
<keyword evidence="10" id="KW-0408">Iron</keyword>
<dbReference type="InterPro" id="IPR001199">
    <property type="entry name" value="Cyt_B5-like_heme/steroid-bd"/>
</dbReference>
<dbReference type="FunFam" id="3.90.420.10:FF:000003">
    <property type="entry name" value="Nitrate reductase"/>
    <property type="match status" value="1"/>
</dbReference>
<evidence type="ECO:0000256" key="5">
    <source>
        <dbReference type="ARBA" id="ARBA00011738"/>
    </source>
</evidence>
<dbReference type="InterPro" id="IPR005066">
    <property type="entry name" value="MoCF_OxRdtse_dimer"/>
</dbReference>
<dbReference type="Pfam" id="PF00173">
    <property type="entry name" value="Cyt-b5"/>
    <property type="match status" value="1"/>
</dbReference>
<evidence type="ECO:0000256" key="10">
    <source>
        <dbReference type="ARBA" id="ARBA00023004"/>
    </source>
</evidence>
<dbReference type="AlphaFoldDB" id="A0A7S2DG22"/>
<keyword evidence="7" id="KW-0349">Heme</keyword>
<dbReference type="SUPFAM" id="SSF63380">
    <property type="entry name" value="Riboflavin synthase domain-like"/>
    <property type="match status" value="1"/>
</dbReference>
<dbReference type="InterPro" id="IPR018506">
    <property type="entry name" value="Cyt_B5_heme-BS"/>
</dbReference>
<dbReference type="CDD" id="cd06183">
    <property type="entry name" value="cyt_b5_reduct_like"/>
    <property type="match status" value="1"/>
</dbReference>
<comment type="similarity">
    <text evidence="4">Belongs to the nitrate reductase family.</text>
</comment>
<dbReference type="Pfam" id="PF00174">
    <property type="entry name" value="Oxidored_molyb"/>
    <property type="match status" value="1"/>
</dbReference>
<dbReference type="SMART" id="SM01117">
    <property type="entry name" value="Cyt-b5"/>
    <property type="match status" value="1"/>
</dbReference>
<dbReference type="Gene3D" id="2.40.30.10">
    <property type="entry name" value="Translation factors"/>
    <property type="match status" value="1"/>
</dbReference>
<dbReference type="PROSITE" id="PS00559">
    <property type="entry name" value="MOLYBDOPTERIN_EUK"/>
    <property type="match status" value="1"/>
</dbReference>
<dbReference type="InterPro" id="IPR008333">
    <property type="entry name" value="Cbr1-like_FAD-bd_dom"/>
</dbReference>
<organism evidence="15">
    <name type="scientific">Octactis speculum</name>
    <dbReference type="NCBI Taxonomy" id="3111310"/>
    <lineage>
        <taxon>Eukaryota</taxon>
        <taxon>Sar</taxon>
        <taxon>Stramenopiles</taxon>
        <taxon>Ochrophyta</taxon>
        <taxon>Dictyochophyceae</taxon>
        <taxon>Dictyochales</taxon>
        <taxon>Dictyochaceae</taxon>
        <taxon>Octactis</taxon>
    </lineage>
</organism>
<gene>
    <name evidence="15" type="ORF">DSPE1174_LOCUS22031</name>
</gene>
<evidence type="ECO:0000259" key="13">
    <source>
        <dbReference type="PROSITE" id="PS50255"/>
    </source>
</evidence>
<keyword evidence="9" id="KW-0560">Oxidoreductase</keyword>
<dbReference type="PROSITE" id="PS00191">
    <property type="entry name" value="CYTOCHROME_B5_1"/>
    <property type="match status" value="1"/>
</dbReference>
<keyword evidence="8" id="KW-0479">Metal-binding</keyword>
<dbReference type="InterPro" id="IPR008335">
    <property type="entry name" value="Mopterin_OxRdtase_euk"/>
</dbReference>
<dbReference type="InterPro" id="IPR022407">
    <property type="entry name" value="OxRdtase_Mopterin_BS"/>
</dbReference>
<dbReference type="SUPFAM" id="SSF52343">
    <property type="entry name" value="Ferredoxin reductase-like, C-terminal NADP-linked domain"/>
    <property type="match status" value="1"/>
</dbReference>
<comment type="cofactor">
    <cofactor evidence="1">
        <name>Mo-molybdopterin</name>
        <dbReference type="ChEBI" id="CHEBI:71302"/>
    </cofactor>
</comment>
<feature type="domain" description="FAD-binding FR-type" evidence="14">
    <location>
        <begin position="672"/>
        <end position="783"/>
    </location>
</feature>
<evidence type="ECO:0000256" key="8">
    <source>
        <dbReference type="ARBA" id="ARBA00022723"/>
    </source>
</evidence>
<comment type="cofactor">
    <cofactor evidence="2">
        <name>heme</name>
        <dbReference type="ChEBI" id="CHEBI:30413"/>
    </cofactor>
</comment>
<dbReference type="GO" id="GO:0008482">
    <property type="term" value="F:sulfite oxidase activity"/>
    <property type="evidence" value="ECO:0007669"/>
    <property type="project" value="TreeGrafter"/>
</dbReference>
<dbReference type="Pfam" id="PF00175">
    <property type="entry name" value="NAD_binding_1"/>
    <property type="match status" value="1"/>
</dbReference>
<name>A0A7S2DG22_9STRA</name>
<dbReference type="InterPro" id="IPR036374">
    <property type="entry name" value="OxRdtase_Mopterin-bd_sf"/>
</dbReference>
<feature type="transmembrane region" description="Helical" evidence="12">
    <location>
        <begin position="30"/>
        <end position="48"/>
    </location>
</feature>
<reference evidence="15" key="1">
    <citation type="submission" date="2021-01" db="EMBL/GenBank/DDBJ databases">
        <authorList>
            <person name="Corre E."/>
            <person name="Pelletier E."/>
            <person name="Niang G."/>
            <person name="Scheremetjew M."/>
            <person name="Finn R."/>
            <person name="Kale V."/>
            <person name="Holt S."/>
            <person name="Cochrane G."/>
            <person name="Meng A."/>
            <person name="Brown T."/>
            <person name="Cohen L."/>
        </authorList>
    </citation>
    <scope>NUCLEOTIDE SEQUENCE</scope>
    <source>
        <strain evidence="15">CCMP1381</strain>
    </source>
</reference>
<dbReference type="InterPro" id="IPR036400">
    <property type="entry name" value="Cyt_B5-like_heme/steroid_sf"/>
</dbReference>